<comment type="caution">
    <text evidence="1">The sequence shown here is derived from an EMBL/GenBank/DDBJ whole genome shotgun (WGS) entry which is preliminary data.</text>
</comment>
<proteinExistence type="predicted"/>
<reference evidence="1" key="1">
    <citation type="submission" date="2024-02" db="EMBL/GenBank/DDBJ databases">
        <title>Bacteria isolated from the canopy kelp, Nereocystis luetkeana.</title>
        <authorList>
            <person name="Pfister C.A."/>
            <person name="Younker I.T."/>
            <person name="Light S.H."/>
        </authorList>
    </citation>
    <scope>NUCLEOTIDE SEQUENCE</scope>
    <source>
        <strain evidence="1">TN.2.01</strain>
    </source>
</reference>
<keyword evidence="2" id="KW-1185">Reference proteome</keyword>
<gene>
    <name evidence="1" type="ORF">V6250_08180</name>
</gene>
<protein>
    <submittedName>
        <fullName evidence="1">Uncharacterized protein</fullName>
    </submittedName>
</protein>
<evidence type="ECO:0000313" key="1">
    <source>
        <dbReference type="EMBL" id="MEL0604142.1"/>
    </source>
</evidence>
<evidence type="ECO:0000313" key="2">
    <source>
        <dbReference type="Proteomes" id="UP001374952"/>
    </source>
</evidence>
<dbReference type="EMBL" id="JBAKAX010000006">
    <property type="protein sequence ID" value="MEL0604142.1"/>
    <property type="molecule type" value="Genomic_DNA"/>
</dbReference>
<dbReference type="Proteomes" id="UP001374952">
    <property type="component" value="Unassembled WGS sequence"/>
</dbReference>
<name>A0ACC6R367_9GAMM</name>
<organism evidence="1 2">
    <name type="scientific">Pseudoalteromonas undina</name>
    <dbReference type="NCBI Taxonomy" id="43660"/>
    <lineage>
        <taxon>Bacteria</taxon>
        <taxon>Pseudomonadati</taxon>
        <taxon>Pseudomonadota</taxon>
        <taxon>Gammaproteobacteria</taxon>
        <taxon>Alteromonadales</taxon>
        <taxon>Pseudoalteromonadaceae</taxon>
        <taxon>Pseudoalteromonas</taxon>
    </lineage>
</organism>
<sequence length="563" mass="65022">MKLLKLTLLTLCIGMTGCQSSTTPSHNDKVVETAHTFTADFTTEQEKHGEIYDFFDVAVRTEGGNPKSKPATFGRKAKVNKVRMLGGWYNQDLTGDTYIWDGEKYVYNFKAATDRIDSWLENDWDIFQIVLDNPPWAFQRGYTFVEQPDGIHYLAKDRVGVYGNGLPPKDAKAWHNYIRAFITHLVDTYGEKQVLSWRFRVGSEIDTRPQHWAATRQEFFEHYQNTVLAVKSVLPKAVIGTHFREATHKSKYIDYTGNTEDAYAPHFVSWTKQNNVPYDFLAISYYPHITHPHEMDMDEVYQKQIAPIIEHPDYNADARFEIHEYKFIVKMKRAGFVSVATSHNSAFFAMLSKMMLEKNIKDVYQWGNARRGSYSPEAMTQRALNDMVGNRFYRNTRSETRSERGNHIDGIFSQKPNNQDIDILMFSFNKDNMEYQKPEPIQLSLRVDKPAGTQFKYRVAQIDNTSNFDQLFFADHPKAMIPQSQGGWRKNDAHPTASATNALNETGLKVYKESLSKYGKINKLNWGEWQQGKTIADSNPAHSHVQIQKTLPSFAVQSYQIRW</sequence>
<accession>A0ACC6R367</accession>